<keyword evidence="2 4" id="KW-0238">DNA-binding</keyword>
<evidence type="ECO:0000313" key="7">
    <source>
        <dbReference type="EMBL" id="MBP0459022.1"/>
    </source>
</evidence>
<evidence type="ECO:0000256" key="4">
    <source>
        <dbReference type="PROSITE-ProRule" id="PRU00335"/>
    </source>
</evidence>
<sequence length="207" mass="22719">MDAPQDEKTGAAERGPCVRPRRSRLSAEREAEIYGAVLALLCEVGYEALTMDAVAARTRASKATLYRKWQGKPRLVAAAIRHNRPFDFEGLDTGSLAGDLYELTTRIGQAKKDTDLVRAVVPAVSKDTGLAEAFRDLMQQDRSAIDALFERAVRRGEAAADCPARPYLPHLLLGSVIARSLIDLTEPDAAFLKQYVDAVILPALRQR</sequence>
<dbReference type="InterPro" id="IPR036271">
    <property type="entry name" value="Tet_transcr_reg_TetR-rel_C_sf"/>
</dbReference>
<dbReference type="Gene3D" id="1.10.357.10">
    <property type="entry name" value="Tetracycline Repressor, domain 2"/>
    <property type="match status" value="1"/>
</dbReference>
<dbReference type="InterPro" id="IPR001647">
    <property type="entry name" value="HTH_TetR"/>
</dbReference>
<dbReference type="PANTHER" id="PTHR30055:SF149">
    <property type="entry name" value="TETR-FAMILY TRANSCRIPTIONAL REGULATOR"/>
    <property type="match status" value="1"/>
</dbReference>
<dbReference type="SUPFAM" id="SSF48498">
    <property type="entry name" value="Tetracyclin repressor-like, C-terminal domain"/>
    <property type="match status" value="1"/>
</dbReference>
<dbReference type="InterPro" id="IPR011075">
    <property type="entry name" value="TetR_C"/>
</dbReference>
<feature type="DNA-binding region" description="H-T-H motif" evidence="4">
    <location>
        <begin position="50"/>
        <end position="69"/>
    </location>
</feature>
<dbReference type="PROSITE" id="PS50977">
    <property type="entry name" value="HTH_TETR_2"/>
    <property type="match status" value="1"/>
</dbReference>
<evidence type="ECO:0000259" key="6">
    <source>
        <dbReference type="PROSITE" id="PS50977"/>
    </source>
</evidence>
<dbReference type="SUPFAM" id="SSF46689">
    <property type="entry name" value="Homeodomain-like"/>
    <property type="match status" value="1"/>
</dbReference>
<dbReference type="InterPro" id="IPR050109">
    <property type="entry name" value="HTH-type_TetR-like_transc_reg"/>
</dbReference>
<dbReference type="GO" id="GO:0000976">
    <property type="term" value="F:transcription cis-regulatory region binding"/>
    <property type="evidence" value="ECO:0007669"/>
    <property type="project" value="TreeGrafter"/>
</dbReference>
<dbReference type="Pfam" id="PF16859">
    <property type="entry name" value="TetR_C_11"/>
    <property type="match status" value="1"/>
</dbReference>
<feature type="region of interest" description="Disordered" evidence="5">
    <location>
        <begin position="1"/>
        <end position="23"/>
    </location>
</feature>
<name>A0A940RVG5_9ACTN</name>
<keyword evidence="3" id="KW-0804">Transcription</keyword>
<comment type="caution">
    <text evidence="7">The sequence shown here is derived from an EMBL/GenBank/DDBJ whole genome shotgun (WGS) entry which is preliminary data.</text>
</comment>
<reference evidence="7" key="1">
    <citation type="submission" date="2021-03" db="EMBL/GenBank/DDBJ databases">
        <title>Whole genome sequence of Streptomyces bomunensis MMS17-BM035.</title>
        <authorList>
            <person name="Lee J.H."/>
        </authorList>
    </citation>
    <scope>NUCLEOTIDE SEQUENCE</scope>
    <source>
        <strain evidence="7">MMS17-BM035</strain>
    </source>
</reference>
<dbReference type="AlphaFoldDB" id="A0A940RVG5"/>
<gene>
    <name evidence="7" type="ORF">JFN87_16145</name>
</gene>
<feature type="domain" description="HTH tetR-type" evidence="6">
    <location>
        <begin position="27"/>
        <end position="87"/>
    </location>
</feature>
<dbReference type="Gene3D" id="1.10.10.60">
    <property type="entry name" value="Homeodomain-like"/>
    <property type="match status" value="1"/>
</dbReference>
<keyword evidence="8" id="KW-1185">Reference proteome</keyword>
<dbReference type="EMBL" id="JAGIQL010000058">
    <property type="protein sequence ID" value="MBP0459022.1"/>
    <property type="molecule type" value="Genomic_DNA"/>
</dbReference>
<dbReference type="InterPro" id="IPR009057">
    <property type="entry name" value="Homeodomain-like_sf"/>
</dbReference>
<evidence type="ECO:0000256" key="2">
    <source>
        <dbReference type="ARBA" id="ARBA00023125"/>
    </source>
</evidence>
<keyword evidence="1" id="KW-0805">Transcription regulation</keyword>
<feature type="compositionally biased region" description="Basic and acidic residues" evidence="5">
    <location>
        <begin position="1"/>
        <end position="11"/>
    </location>
</feature>
<organism evidence="7 8">
    <name type="scientific">Streptomyces montanisoli</name>
    <dbReference type="NCBI Taxonomy" id="2798581"/>
    <lineage>
        <taxon>Bacteria</taxon>
        <taxon>Bacillati</taxon>
        <taxon>Actinomycetota</taxon>
        <taxon>Actinomycetes</taxon>
        <taxon>Kitasatosporales</taxon>
        <taxon>Streptomycetaceae</taxon>
        <taxon>Streptomyces</taxon>
    </lineage>
</organism>
<evidence type="ECO:0000256" key="1">
    <source>
        <dbReference type="ARBA" id="ARBA00023015"/>
    </source>
</evidence>
<dbReference type="Proteomes" id="UP000670475">
    <property type="component" value="Unassembled WGS sequence"/>
</dbReference>
<dbReference type="Pfam" id="PF00440">
    <property type="entry name" value="TetR_N"/>
    <property type="match status" value="1"/>
</dbReference>
<proteinExistence type="predicted"/>
<dbReference type="GO" id="GO:0003700">
    <property type="term" value="F:DNA-binding transcription factor activity"/>
    <property type="evidence" value="ECO:0007669"/>
    <property type="project" value="TreeGrafter"/>
</dbReference>
<evidence type="ECO:0000256" key="5">
    <source>
        <dbReference type="SAM" id="MobiDB-lite"/>
    </source>
</evidence>
<dbReference type="PANTHER" id="PTHR30055">
    <property type="entry name" value="HTH-TYPE TRANSCRIPTIONAL REGULATOR RUTR"/>
    <property type="match status" value="1"/>
</dbReference>
<accession>A0A940RVG5</accession>
<protein>
    <submittedName>
        <fullName evidence="7">TetR/AcrR family transcriptional regulator</fullName>
    </submittedName>
</protein>
<evidence type="ECO:0000313" key="8">
    <source>
        <dbReference type="Proteomes" id="UP000670475"/>
    </source>
</evidence>
<evidence type="ECO:0000256" key="3">
    <source>
        <dbReference type="ARBA" id="ARBA00023163"/>
    </source>
</evidence>